<protein>
    <submittedName>
        <fullName evidence="1">Uncharacterized protein</fullName>
    </submittedName>
</protein>
<name>A0A2H9TBT5_9ZZZZ</name>
<gene>
    <name evidence="1" type="ORF">CI610_00324</name>
</gene>
<dbReference type="AlphaFoldDB" id="A0A2H9TBT5"/>
<sequence length="65" mass="7560">MKPPYNDLPVMDKTEQRRKIRQDTQRWLAEGNTVTELPGLPPQRRLSDYSEGNLLLFIHNLTPGL</sequence>
<proteinExistence type="predicted"/>
<comment type="caution">
    <text evidence="1">The sequence shown here is derived from an EMBL/GenBank/DDBJ whole genome shotgun (WGS) entry which is preliminary data.</text>
</comment>
<accession>A0A2H9TBT5</accession>
<reference evidence="1" key="1">
    <citation type="journal article" date="2017" name="Appl. Environ. Microbiol.">
        <title>Molecular characterization of an Endozoicomonas-like organism causing infection in king scallop Pecten maximus L.</title>
        <authorList>
            <person name="Cano I."/>
            <person name="van Aerle R."/>
            <person name="Ross S."/>
            <person name="Verner-Jeffreys D.W."/>
            <person name="Paley R.K."/>
            <person name="Rimmer G."/>
            <person name="Ryder D."/>
            <person name="Hooper P."/>
            <person name="Stone D."/>
            <person name="Feist S.W."/>
        </authorList>
    </citation>
    <scope>NUCLEOTIDE SEQUENCE</scope>
</reference>
<dbReference type="EMBL" id="NSIT01000009">
    <property type="protein sequence ID" value="PJE80663.1"/>
    <property type="molecule type" value="Genomic_DNA"/>
</dbReference>
<evidence type="ECO:0000313" key="1">
    <source>
        <dbReference type="EMBL" id="PJE80663.1"/>
    </source>
</evidence>
<organism evidence="1">
    <name type="scientific">invertebrate metagenome</name>
    <dbReference type="NCBI Taxonomy" id="1711999"/>
    <lineage>
        <taxon>unclassified sequences</taxon>
        <taxon>metagenomes</taxon>
        <taxon>organismal metagenomes</taxon>
    </lineage>
</organism>